<dbReference type="EMBL" id="LAZR01047710">
    <property type="protein sequence ID" value="KKK93583.1"/>
    <property type="molecule type" value="Genomic_DNA"/>
</dbReference>
<evidence type="ECO:0000313" key="1">
    <source>
        <dbReference type="EMBL" id="KKK93583.1"/>
    </source>
</evidence>
<sequence>MKYTRTIPDTPGFYWCKIHSIEFITE</sequence>
<feature type="non-terminal residue" evidence="1">
    <location>
        <position position="26"/>
    </location>
</feature>
<protein>
    <submittedName>
        <fullName evidence="1">Uncharacterized protein</fullName>
    </submittedName>
</protein>
<dbReference type="AlphaFoldDB" id="A0A0F8ZIG9"/>
<reference evidence="1" key="1">
    <citation type="journal article" date="2015" name="Nature">
        <title>Complex archaea that bridge the gap between prokaryotes and eukaryotes.</title>
        <authorList>
            <person name="Spang A."/>
            <person name="Saw J.H."/>
            <person name="Jorgensen S.L."/>
            <person name="Zaremba-Niedzwiedzka K."/>
            <person name="Martijn J."/>
            <person name="Lind A.E."/>
            <person name="van Eijk R."/>
            <person name="Schleper C."/>
            <person name="Guy L."/>
            <person name="Ettema T.J."/>
        </authorList>
    </citation>
    <scope>NUCLEOTIDE SEQUENCE</scope>
</reference>
<comment type="caution">
    <text evidence="1">The sequence shown here is derived from an EMBL/GenBank/DDBJ whole genome shotgun (WGS) entry which is preliminary data.</text>
</comment>
<gene>
    <name evidence="1" type="ORF">LCGC14_2691460</name>
</gene>
<proteinExistence type="predicted"/>
<name>A0A0F8ZIG9_9ZZZZ</name>
<accession>A0A0F8ZIG9</accession>
<organism evidence="1">
    <name type="scientific">marine sediment metagenome</name>
    <dbReference type="NCBI Taxonomy" id="412755"/>
    <lineage>
        <taxon>unclassified sequences</taxon>
        <taxon>metagenomes</taxon>
        <taxon>ecological metagenomes</taxon>
    </lineage>
</organism>